<evidence type="ECO:0000313" key="1">
    <source>
        <dbReference type="EMBL" id="PPB79580.1"/>
    </source>
</evidence>
<comment type="caution">
    <text evidence="1">The sequence shown here is derived from an EMBL/GenBank/DDBJ whole genome shotgun (WGS) entry which is preliminary data.</text>
</comment>
<proteinExistence type="predicted"/>
<gene>
    <name evidence="1" type="ORF">LV82_02751</name>
</gene>
<dbReference type="OrthoDB" id="7658488at2"/>
<dbReference type="Proteomes" id="UP000239736">
    <property type="component" value="Unassembled WGS sequence"/>
</dbReference>
<dbReference type="AlphaFoldDB" id="A0A2S5JDU2"/>
<organism evidence="1 2">
    <name type="scientific">Albidovulum inexpectatum</name>
    <dbReference type="NCBI Taxonomy" id="196587"/>
    <lineage>
        <taxon>Bacteria</taxon>
        <taxon>Pseudomonadati</taxon>
        <taxon>Pseudomonadota</taxon>
        <taxon>Alphaproteobacteria</taxon>
        <taxon>Rhodobacterales</taxon>
        <taxon>Paracoccaceae</taxon>
        <taxon>Albidovulum</taxon>
    </lineage>
</organism>
<sequence>MTDFCLPRDVQAGLEEAHKRDQLRRARLRVQVGDETYPILRFSESVFRLDAGQVAHLRGLVDIYDGARHLYQSLIVASEIDNGELVCTSKRMTAARETAPLDYAREDDAPVAALPFM</sequence>
<evidence type="ECO:0000313" key="2">
    <source>
        <dbReference type="Proteomes" id="UP000239736"/>
    </source>
</evidence>
<protein>
    <submittedName>
        <fullName evidence="1">Uncharacterized protein</fullName>
    </submittedName>
</protein>
<dbReference type="EMBL" id="PRDS01000011">
    <property type="protein sequence ID" value="PPB79580.1"/>
    <property type="molecule type" value="Genomic_DNA"/>
</dbReference>
<dbReference type="RefSeq" id="WP_104072591.1">
    <property type="nucleotide sequence ID" value="NZ_PRDS01000011.1"/>
</dbReference>
<accession>A0A2S5JDU2</accession>
<name>A0A2S5JDU2_9RHOB</name>
<reference evidence="1 2" key="1">
    <citation type="submission" date="2018-01" db="EMBL/GenBank/DDBJ databases">
        <title>Genomic Encyclopedia of Archaeal and Bacterial Type Strains, Phase II (KMG-II): from individual species to whole genera.</title>
        <authorList>
            <person name="Goeker M."/>
        </authorList>
    </citation>
    <scope>NUCLEOTIDE SEQUENCE [LARGE SCALE GENOMIC DNA]</scope>
    <source>
        <strain evidence="1 2">DSM 12048</strain>
    </source>
</reference>
<keyword evidence="2" id="KW-1185">Reference proteome</keyword>